<dbReference type="GO" id="GO:0005737">
    <property type="term" value="C:cytoplasm"/>
    <property type="evidence" value="ECO:0007669"/>
    <property type="project" value="TreeGrafter"/>
</dbReference>
<name>A0A8C8JX46_ONCTS</name>
<dbReference type="Pfam" id="PF00011">
    <property type="entry name" value="HSP20"/>
    <property type="match status" value="3"/>
</dbReference>
<dbReference type="GO" id="GO:0009408">
    <property type="term" value="P:response to heat"/>
    <property type="evidence" value="ECO:0007669"/>
    <property type="project" value="TreeGrafter"/>
</dbReference>
<dbReference type="GO" id="GO:0051082">
    <property type="term" value="F:unfolded protein binding"/>
    <property type="evidence" value="ECO:0007669"/>
    <property type="project" value="TreeGrafter"/>
</dbReference>
<dbReference type="CDD" id="cd06481">
    <property type="entry name" value="ACD_HspB9_like"/>
    <property type="match status" value="1"/>
</dbReference>
<feature type="compositionally biased region" description="Basic and acidic residues" evidence="4">
    <location>
        <begin position="267"/>
        <end position="279"/>
    </location>
</feature>
<dbReference type="PROSITE" id="PS01031">
    <property type="entry name" value="SHSP"/>
    <property type="match status" value="2"/>
</dbReference>
<proteinExistence type="inferred from homology"/>
<dbReference type="Proteomes" id="UP000694402">
    <property type="component" value="Unassembled WGS sequence"/>
</dbReference>
<dbReference type="GO" id="GO:0005634">
    <property type="term" value="C:nucleus"/>
    <property type="evidence" value="ECO:0007669"/>
    <property type="project" value="TreeGrafter"/>
</dbReference>
<feature type="domain" description="SHSP" evidence="5">
    <location>
        <begin position="1"/>
        <end position="104"/>
    </location>
</feature>
<comment type="similarity">
    <text evidence="2 3">Belongs to the small heat shock protein (HSP20) family.</text>
</comment>
<dbReference type="Ensembl" id="ENSOTST00005109944.2">
    <property type="protein sequence ID" value="ENSOTSP00005101660.2"/>
    <property type="gene ID" value="ENSOTSG00005046709.2"/>
</dbReference>
<feature type="region of interest" description="Disordered" evidence="4">
    <location>
        <begin position="85"/>
        <end position="115"/>
    </location>
</feature>
<evidence type="ECO:0000259" key="5">
    <source>
        <dbReference type="PROSITE" id="PS01031"/>
    </source>
</evidence>
<dbReference type="GO" id="GO:0042026">
    <property type="term" value="P:protein refolding"/>
    <property type="evidence" value="ECO:0007669"/>
    <property type="project" value="TreeGrafter"/>
</dbReference>
<dbReference type="InterPro" id="IPR001436">
    <property type="entry name" value="Alpha-crystallin/sHSP_animal"/>
</dbReference>
<evidence type="ECO:0000256" key="4">
    <source>
        <dbReference type="SAM" id="MobiDB-lite"/>
    </source>
</evidence>
<organism evidence="6 7">
    <name type="scientific">Oncorhynchus tshawytscha</name>
    <name type="common">Chinook salmon</name>
    <name type="synonym">Salmo tshawytscha</name>
    <dbReference type="NCBI Taxonomy" id="74940"/>
    <lineage>
        <taxon>Eukaryota</taxon>
        <taxon>Metazoa</taxon>
        <taxon>Chordata</taxon>
        <taxon>Craniata</taxon>
        <taxon>Vertebrata</taxon>
        <taxon>Euteleostomi</taxon>
        <taxon>Actinopterygii</taxon>
        <taxon>Neopterygii</taxon>
        <taxon>Teleostei</taxon>
        <taxon>Protacanthopterygii</taxon>
        <taxon>Salmoniformes</taxon>
        <taxon>Salmonidae</taxon>
        <taxon>Salmoninae</taxon>
        <taxon>Oncorhynchus</taxon>
    </lineage>
</organism>
<dbReference type="Gene3D" id="2.60.40.790">
    <property type="match status" value="3"/>
</dbReference>
<keyword evidence="1" id="KW-0346">Stress response</keyword>
<evidence type="ECO:0000313" key="7">
    <source>
        <dbReference type="Proteomes" id="UP000694402"/>
    </source>
</evidence>
<evidence type="ECO:0000256" key="2">
    <source>
        <dbReference type="PROSITE-ProRule" id="PRU00285"/>
    </source>
</evidence>
<accession>A0A8C8JX46</accession>
<evidence type="ECO:0000256" key="1">
    <source>
        <dbReference type="ARBA" id="ARBA00023016"/>
    </source>
</evidence>
<protein>
    <recommendedName>
        <fullName evidence="5">SHSP domain-containing protein</fullName>
    </recommendedName>
</protein>
<dbReference type="InterPro" id="IPR008978">
    <property type="entry name" value="HSP20-like_chaperone"/>
</dbReference>
<dbReference type="InterPro" id="IPR002068">
    <property type="entry name" value="A-crystallin/Hsp20_dom"/>
</dbReference>
<feature type="domain" description="SHSP" evidence="5">
    <location>
        <begin position="130"/>
        <end position="248"/>
    </location>
</feature>
<evidence type="ECO:0000313" key="6">
    <source>
        <dbReference type="Ensembl" id="ENSOTSP00005101660.2"/>
    </source>
</evidence>
<dbReference type="PANTHER" id="PTHR45640:SF2">
    <property type="entry name" value="HEAT SHOCK PROTEIN BETA-11-RELATED"/>
    <property type="match status" value="1"/>
</dbReference>
<reference evidence="6" key="1">
    <citation type="submission" date="2025-08" db="UniProtKB">
        <authorList>
            <consortium name="Ensembl"/>
        </authorList>
    </citation>
    <scope>IDENTIFICATION</scope>
</reference>
<feature type="region of interest" description="Disordered" evidence="4">
    <location>
        <begin position="258"/>
        <end position="279"/>
    </location>
</feature>
<dbReference type="GeneTree" id="ENSGT00670000098179"/>
<dbReference type="PANTHER" id="PTHR45640">
    <property type="entry name" value="HEAT SHOCK PROTEIN HSP-12.2-RELATED"/>
    <property type="match status" value="1"/>
</dbReference>
<dbReference type="SUPFAM" id="SSF49764">
    <property type="entry name" value="HSP20-like chaperones"/>
    <property type="match status" value="3"/>
</dbReference>
<dbReference type="AlphaFoldDB" id="A0A8C8JX46"/>
<reference evidence="6" key="2">
    <citation type="submission" date="2025-09" db="UniProtKB">
        <authorList>
            <consortium name="Ensembl"/>
        </authorList>
    </citation>
    <scope>IDENTIFICATION</scope>
</reference>
<keyword evidence="7" id="KW-1185">Reference proteome</keyword>
<evidence type="ECO:0000256" key="3">
    <source>
        <dbReference type="RuleBase" id="RU003616"/>
    </source>
</evidence>
<sequence length="279" mass="31346">YKHDKDGEGFALTLDTKDFSPEELSVKQVGRKLKVSGKTEKKLDDGEGSYSYRCQEFRQEFDLPEKVNPETVTCSLAHDGKLHIQAPKNTLSGEEEVGRKLKVSGKTEKKLDDGEGSYSYRCQEFRQEFDLPEKVNPETVTCSLAHDGKLHIQAPKNTLSGEEELSVKQVGRKLRVSGKTEKKLDDGEGSYSYRCQEFRQEFDLPEKVNPETVTCSLAHDGKLHIQAPKNTLSGEEEVAERVVPINCSLDVKTPQFLSKTEGSITDTQKKQENTISKED</sequence>
<dbReference type="CDD" id="cd00298">
    <property type="entry name" value="ACD_sHsps_p23-like"/>
    <property type="match status" value="1"/>
</dbReference>